<evidence type="ECO:0008006" key="3">
    <source>
        <dbReference type="Google" id="ProtNLM"/>
    </source>
</evidence>
<sequence>MPDTPSIHIPHLLIDNFYMDRIQSLYMSTTVNISLPQQMYDDAKRFLKQRRYASLSELIREALRGVLYPIVTENGFTPEFEEEVLKAAAEPEENDREWDGVTPFSEFVLSQKSISHDKNKVHRSVSKTAR</sequence>
<evidence type="ECO:0000313" key="2">
    <source>
        <dbReference type="Proteomes" id="UP000034543"/>
    </source>
</evidence>
<dbReference type="Proteomes" id="UP000034543">
    <property type="component" value="Unassembled WGS sequence"/>
</dbReference>
<dbReference type="STRING" id="1618436.UV59_C0005G0026"/>
<dbReference type="SUPFAM" id="SSF47598">
    <property type="entry name" value="Ribbon-helix-helix"/>
    <property type="match status" value="1"/>
</dbReference>
<evidence type="ECO:0000313" key="1">
    <source>
        <dbReference type="EMBL" id="KKS85775.1"/>
    </source>
</evidence>
<dbReference type="EMBL" id="LCFB01000005">
    <property type="protein sequence ID" value="KKS85775.1"/>
    <property type="molecule type" value="Genomic_DNA"/>
</dbReference>
<gene>
    <name evidence="1" type="ORF">UV59_C0005G0026</name>
</gene>
<dbReference type="GO" id="GO:0006355">
    <property type="term" value="P:regulation of DNA-templated transcription"/>
    <property type="evidence" value="ECO:0007669"/>
    <property type="project" value="InterPro"/>
</dbReference>
<dbReference type="CDD" id="cd22231">
    <property type="entry name" value="RHH_NikR_HicB-like"/>
    <property type="match status" value="1"/>
</dbReference>
<organism evidence="1 2">
    <name type="scientific">Candidatus Gottesmanbacteria bacterium GW2011_GWA1_43_11</name>
    <dbReference type="NCBI Taxonomy" id="1618436"/>
    <lineage>
        <taxon>Bacteria</taxon>
        <taxon>Candidatus Gottesmaniibacteriota</taxon>
    </lineage>
</organism>
<name>A0A0G1CIZ1_9BACT</name>
<reference evidence="1 2" key="1">
    <citation type="journal article" date="2015" name="Nature">
        <title>rRNA introns, odd ribosomes, and small enigmatic genomes across a large radiation of phyla.</title>
        <authorList>
            <person name="Brown C.T."/>
            <person name="Hug L.A."/>
            <person name="Thomas B.C."/>
            <person name="Sharon I."/>
            <person name="Castelle C.J."/>
            <person name="Singh A."/>
            <person name="Wilkins M.J."/>
            <person name="Williams K.H."/>
            <person name="Banfield J.F."/>
        </authorList>
    </citation>
    <scope>NUCLEOTIDE SEQUENCE [LARGE SCALE GENOMIC DNA]</scope>
</reference>
<proteinExistence type="predicted"/>
<dbReference type="AlphaFoldDB" id="A0A0G1CIZ1"/>
<comment type="caution">
    <text evidence="1">The sequence shown here is derived from an EMBL/GenBank/DDBJ whole genome shotgun (WGS) entry which is preliminary data.</text>
</comment>
<dbReference type="InterPro" id="IPR010985">
    <property type="entry name" value="Ribbon_hlx_hlx"/>
</dbReference>
<accession>A0A0G1CIZ1</accession>
<protein>
    <recommendedName>
        <fullName evidence="3">Ribbon-helix-helix protein CopG domain-containing protein</fullName>
    </recommendedName>
</protein>